<keyword evidence="3" id="KW-0731">Sigma factor</keyword>
<dbReference type="SUPFAM" id="SSF88946">
    <property type="entry name" value="Sigma2 domain of RNA polymerase sigma factors"/>
    <property type="match status" value="1"/>
</dbReference>
<evidence type="ECO:0000256" key="4">
    <source>
        <dbReference type="ARBA" id="ARBA00023163"/>
    </source>
</evidence>
<dbReference type="Pfam" id="PF04542">
    <property type="entry name" value="Sigma70_r2"/>
    <property type="match status" value="1"/>
</dbReference>
<dbReference type="InterPro" id="IPR007627">
    <property type="entry name" value="RNA_pol_sigma70_r2"/>
</dbReference>
<dbReference type="InterPro" id="IPR039425">
    <property type="entry name" value="RNA_pol_sigma-70-like"/>
</dbReference>
<dbReference type="CDD" id="cd06171">
    <property type="entry name" value="Sigma70_r4"/>
    <property type="match status" value="1"/>
</dbReference>
<evidence type="ECO:0000313" key="7">
    <source>
        <dbReference type="EMBL" id="WZN41800.1"/>
    </source>
</evidence>
<dbReference type="InterPro" id="IPR013325">
    <property type="entry name" value="RNA_pol_sigma_r2"/>
</dbReference>
<dbReference type="EMBL" id="CP149822">
    <property type="protein sequence ID" value="WZN41800.1"/>
    <property type="molecule type" value="Genomic_DNA"/>
</dbReference>
<evidence type="ECO:0000313" key="8">
    <source>
        <dbReference type="Proteomes" id="UP001485459"/>
    </source>
</evidence>
<evidence type="ECO:0000259" key="5">
    <source>
        <dbReference type="Pfam" id="PF04542"/>
    </source>
</evidence>
<dbReference type="RefSeq" id="WP_341836648.1">
    <property type="nucleotide sequence ID" value="NZ_CP149822.1"/>
</dbReference>
<feature type="domain" description="RNA polymerase sigma-70 region 2" evidence="5">
    <location>
        <begin position="24"/>
        <end position="90"/>
    </location>
</feature>
<organism evidence="7 8">
    <name type="scientific">Chitinophaga pollutisoli</name>
    <dbReference type="NCBI Taxonomy" id="3133966"/>
    <lineage>
        <taxon>Bacteria</taxon>
        <taxon>Pseudomonadati</taxon>
        <taxon>Bacteroidota</taxon>
        <taxon>Chitinophagia</taxon>
        <taxon>Chitinophagales</taxon>
        <taxon>Chitinophagaceae</taxon>
        <taxon>Chitinophaga</taxon>
    </lineage>
</organism>
<dbReference type="InterPro" id="IPR013324">
    <property type="entry name" value="RNA_pol_sigma_r3/r4-like"/>
</dbReference>
<dbReference type="InterPro" id="IPR013249">
    <property type="entry name" value="RNA_pol_sigma70_r4_t2"/>
</dbReference>
<evidence type="ECO:0000256" key="3">
    <source>
        <dbReference type="ARBA" id="ARBA00023082"/>
    </source>
</evidence>
<dbReference type="SUPFAM" id="SSF88659">
    <property type="entry name" value="Sigma3 and sigma4 domains of RNA polymerase sigma factors"/>
    <property type="match status" value="1"/>
</dbReference>
<dbReference type="Gene3D" id="1.10.1740.10">
    <property type="match status" value="1"/>
</dbReference>
<keyword evidence="4" id="KW-0804">Transcription</keyword>
<proteinExistence type="inferred from homology"/>
<gene>
    <name evidence="7" type="ORF">WJU16_01960</name>
</gene>
<dbReference type="PANTHER" id="PTHR43133">
    <property type="entry name" value="RNA POLYMERASE ECF-TYPE SIGMA FACTO"/>
    <property type="match status" value="1"/>
</dbReference>
<sequence>MSALDHDMDWIRMKSGDLSAFERIYRAHVRPMMRYGLKITDDPALVQDCIQDLFEEIWNTRQHLSDTPYPKFYLLRALRNKLSRQLSKQSFIRNGELNLASGELLSGYVELDIVARETETHNRQTLRELLDGLPRRQQEAIHLRFYHNIPYENIAEMMDMNYQSVLNLVQRALKSLRKGFSLKSPRT</sequence>
<keyword evidence="8" id="KW-1185">Reference proteome</keyword>
<evidence type="ECO:0000256" key="1">
    <source>
        <dbReference type="ARBA" id="ARBA00010641"/>
    </source>
</evidence>
<dbReference type="Pfam" id="PF08281">
    <property type="entry name" value="Sigma70_r4_2"/>
    <property type="match status" value="1"/>
</dbReference>
<protein>
    <submittedName>
        <fullName evidence="7">Sigma-70 family RNA polymerase sigma factor</fullName>
    </submittedName>
</protein>
<dbReference type="InterPro" id="IPR014284">
    <property type="entry name" value="RNA_pol_sigma-70_dom"/>
</dbReference>
<evidence type="ECO:0000256" key="2">
    <source>
        <dbReference type="ARBA" id="ARBA00023015"/>
    </source>
</evidence>
<dbReference type="Gene3D" id="1.10.10.10">
    <property type="entry name" value="Winged helix-like DNA-binding domain superfamily/Winged helix DNA-binding domain"/>
    <property type="match status" value="1"/>
</dbReference>
<accession>A0ABZ2YQK0</accession>
<dbReference type="Proteomes" id="UP001485459">
    <property type="component" value="Chromosome"/>
</dbReference>
<name>A0ABZ2YQK0_9BACT</name>
<evidence type="ECO:0000259" key="6">
    <source>
        <dbReference type="Pfam" id="PF08281"/>
    </source>
</evidence>
<keyword evidence="2" id="KW-0805">Transcription regulation</keyword>
<dbReference type="PANTHER" id="PTHR43133:SF46">
    <property type="entry name" value="RNA POLYMERASE SIGMA-70 FACTOR ECF SUBFAMILY"/>
    <property type="match status" value="1"/>
</dbReference>
<reference evidence="8" key="1">
    <citation type="submission" date="2024-03" db="EMBL/GenBank/DDBJ databases">
        <title>Chitinophaga horti sp. nov., isolated from garden soil.</title>
        <authorList>
            <person name="Lee D.S."/>
            <person name="Han D.M."/>
            <person name="Baek J.H."/>
            <person name="Choi D.G."/>
            <person name="Jeon J.H."/>
            <person name="Jeon C.O."/>
        </authorList>
    </citation>
    <scope>NUCLEOTIDE SEQUENCE [LARGE SCALE GENOMIC DNA]</scope>
    <source>
        <strain evidence="8">GPA1</strain>
    </source>
</reference>
<dbReference type="InterPro" id="IPR036388">
    <property type="entry name" value="WH-like_DNA-bd_sf"/>
</dbReference>
<feature type="domain" description="RNA polymerase sigma factor 70 region 4 type 2" evidence="6">
    <location>
        <begin position="124"/>
        <end position="176"/>
    </location>
</feature>
<comment type="similarity">
    <text evidence="1">Belongs to the sigma-70 factor family. ECF subfamily.</text>
</comment>
<dbReference type="NCBIfam" id="TIGR02937">
    <property type="entry name" value="sigma70-ECF"/>
    <property type="match status" value="1"/>
</dbReference>